<comment type="subcellular location">
    <subcellularLocation>
        <location evidence="9">Cell membrane</location>
        <topology evidence="9">Single-pass membrane protein</topology>
    </subcellularLocation>
    <subcellularLocation>
        <location evidence="1">Membrane</location>
    </subcellularLocation>
</comment>
<evidence type="ECO:0000256" key="9">
    <source>
        <dbReference type="HAMAP-Rule" id="MF_00422"/>
    </source>
</evidence>
<evidence type="ECO:0000256" key="7">
    <source>
        <dbReference type="ARBA" id="ARBA00023010"/>
    </source>
</evidence>
<evidence type="ECO:0000256" key="6">
    <source>
        <dbReference type="ARBA" id="ARBA00022989"/>
    </source>
</evidence>
<dbReference type="Pfam" id="PF00584">
    <property type="entry name" value="SecE"/>
    <property type="match status" value="1"/>
</dbReference>
<gene>
    <name evidence="9 10" type="primary">secE</name>
    <name evidence="10" type="ORF">ABS361_04430</name>
</gene>
<dbReference type="AlphaFoldDB" id="A0AAU7XCP6"/>
<dbReference type="KEGG" id="mflg:ABS361_04430"/>
<evidence type="ECO:0000256" key="4">
    <source>
        <dbReference type="ARBA" id="ARBA00022692"/>
    </source>
</evidence>
<evidence type="ECO:0000256" key="3">
    <source>
        <dbReference type="ARBA" id="ARBA00022475"/>
    </source>
</evidence>
<keyword evidence="8 9" id="KW-0472">Membrane</keyword>
<comment type="similarity">
    <text evidence="9">Belongs to the SecE/SEC61-gamma family.</text>
</comment>
<keyword evidence="4 9" id="KW-0812">Transmembrane</keyword>
<dbReference type="PANTHER" id="PTHR33910">
    <property type="entry name" value="PROTEIN TRANSLOCASE SUBUNIT SECE"/>
    <property type="match status" value="1"/>
</dbReference>
<dbReference type="GO" id="GO:0009306">
    <property type="term" value="P:protein secretion"/>
    <property type="evidence" value="ECO:0007669"/>
    <property type="project" value="UniProtKB-UniRule"/>
</dbReference>
<dbReference type="InterPro" id="IPR001901">
    <property type="entry name" value="Translocase_SecE/Sec61-g"/>
</dbReference>
<dbReference type="EMBL" id="CP158568">
    <property type="protein sequence ID" value="XBY45533.1"/>
    <property type="molecule type" value="Genomic_DNA"/>
</dbReference>
<evidence type="ECO:0000256" key="2">
    <source>
        <dbReference type="ARBA" id="ARBA00022448"/>
    </source>
</evidence>
<dbReference type="GO" id="GO:0006605">
    <property type="term" value="P:protein targeting"/>
    <property type="evidence" value="ECO:0007669"/>
    <property type="project" value="UniProtKB-UniRule"/>
</dbReference>
<name>A0AAU7XCP6_9HYPH</name>
<evidence type="ECO:0000256" key="8">
    <source>
        <dbReference type="ARBA" id="ARBA00023136"/>
    </source>
</evidence>
<dbReference type="InterPro" id="IPR038379">
    <property type="entry name" value="SecE_sf"/>
</dbReference>
<dbReference type="NCBIfam" id="TIGR00964">
    <property type="entry name" value="secE_bact"/>
    <property type="match status" value="1"/>
</dbReference>
<dbReference type="RefSeq" id="WP_407050627.1">
    <property type="nucleotide sequence ID" value="NZ_CP158568.1"/>
</dbReference>
<keyword evidence="2 9" id="KW-0813">Transport</keyword>
<reference evidence="10" key="1">
    <citation type="submission" date="2024-06" db="EMBL/GenBank/DDBJ databases">
        <title>Methylostella associata gen. nov., sp. nov., a novel Ancalomicrobiaceae-affiliated facultatively methylotrophic bacteria that feed on methanotrophs of the genus Methylococcus.</title>
        <authorList>
            <person name="Saltykova V."/>
            <person name="Danilova O.V."/>
            <person name="Oshkin I.Y."/>
            <person name="Belova S.E."/>
            <person name="Pimenov N.V."/>
            <person name="Dedysh S.N."/>
        </authorList>
    </citation>
    <scope>NUCLEOTIDE SEQUENCE</scope>
    <source>
        <strain evidence="10">S20</strain>
    </source>
</reference>
<keyword evidence="7 9" id="KW-0811">Translocation</keyword>
<dbReference type="Gene3D" id="1.20.5.1030">
    <property type="entry name" value="Preprotein translocase secy subunit"/>
    <property type="match status" value="1"/>
</dbReference>
<comment type="function">
    <text evidence="9">Essential subunit of the Sec protein translocation channel SecYEG. Clamps together the 2 halves of SecY. May contact the channel plug during translocation.</text>
</comment>
<keyword evidence="5 9" id="KW-0653">Protein transport</keyword>
<dbReference type="HAMAP" id="MF_00422">
    <property type="entry name" value="SecE"/>
    <property type="match status" value="1"/>
</dbReference>
<dbReference type="InterPro" id="IPR005807">
    <property type="entry name" value="SecE_bac"/>
</dbReference>
<protein>
    <recommendedName>
        <fullName evidence="9">Protein translocase subunit SecE</fullName>
    </recommendedName>
</protein>
<sequence length="65" mass="7184">MAKTNPFTFLQEVRTEVAKVSWPTRNETLITTAMVFVMAFVASLFFLLADQLMGWGVSLVLGLGS</sequence>
<proteinExistence type="inferred from homology"/>
<keyword evidence="6 9" id="KW-1133">Transmembrane helix</keyword>
<comment type="subunit">
    <text evidence="9">Component of the Sec protein translocase complex. Heterotrimer consisting of SecY, SecE and SecG subunits. The heterotrimers can form oligomers, although 1 heterotrimer is thought to be able to translocate proteins. Interacts with the ribosome. Interacts with SecDF, and other proteins may be involved. Interacts with SecA.</text>
</comment>
<dbReference type="GO" id="GO:0043952">
    <property type="term" value="P:protein transport by the Sec complex"/>
    <property type="evidence" value="ECO:0007669"/>
    <property type="project" value="UniProtKB-UniRule"/>
</dbReference>
<keyword evidence="3 9" id="KW-1003">Cell membrane</keyword>
<evidence type="ECO:0000256" key="5">
    <source>
        <dbReference type="ARBA" id="ARBA00022927"/>
    </source>
</evidence>
<feature type="transmembrane region" description="Helical" evidence="9">
    <location>
        <begin position="29"/>
        <end position="49"/>
    </location>
</feature>
<organism evidence="10">
    <name type="scientific">Methyloraptor flagellatus</name>
    <dbReference type="NCBI Taxonomy" id="3162530"/>
    <lineage>
        <taxon>Bacteria</taxon>
        <taxon>Pseudomonadati</taxon>
        <taxon>Pseudomonadota</taxon>
        <taxon>Alphaproteobacteria</taxon>
        <taxon>Hyphomicrobiales</taxon>
        <taxon>Ancalomicrobiaceae</taxon>
        <taxon>Methyloraptor</taxon>
    </lineage>
</organism>
<evidence type="ECO:0000256" key="1">
    <source>
        <dbReference type="ARBA" id="ARBA00004370"/>
    </source>
</evidence>
<accession>A0AAU7XCP6</accession>
<evidence type="ECO:0000313" key="10">
    <source>
        <dbReference type="EMBL" id="XBY45533.1"/>
    </source>
</evidence>
<dbReference type="GO" id="GO:0005886">
    <property type="term" value="C:plasma membrane"/>
    <property type="evidence" value="ECO:0007669"/>
    <property type="project" value="UniProtKB-SubCell"/>
</dbReference>
<dbReference type="GO" id="GO:0008320">
    <property type="term" value="F:protein transmembrane transporter activity"/>
    <property type="evidence" value="ECO:0007669"/>
    <property type="project" value="UniProtKB-UniRule"/>
</dbReference>
<dbReference type="PANTHER" id="PTHR33910:SF1">
    <property type="entry name" value="PROTEIN TRANSLOCASE SUBUNIT SECE"/>
    <property type="match status" value="1"/>
</dbReference>
<dbReference type="GO" id="GO:0065002">
    <property type="term" value="P:intracellular protein transmembrane transport"/>
    <property type="evidence" value="ECO:0007669"/>
    <property type="project" value="UniProtKB-UniRule"/>
</dbReference>